<dbReference type="InterPro" id="IPR026935">
    <property type="entry name" value="BtrH_N"/>
</dbReference>
<sequence length="372" mass="43731">MSKHSILNVPMYFTPYTNDCFQNAFGSIISYLGLNPDIILADYLSFVYDGKTGFAGVNYIHKDATSVEFSEEDLNTSLEYVVYPATTYYNKQKEETSNSVEDDKIKITWYIEDDQDVAYARMKELIDKDIPVVVVVDMYYMKYHKAYQKEHGLHAVVVTGYNEEENYVEIFDKYRFSNCDFVGQISIDELKLARSSENNSGRVSRPIRNLWMEFSKSEQFFYNDDRWRTLIKESCIRMRGEREILGYKCGLDSLEEFRKDLLAKKEQKPEPQLMDLFRYYYSALFRTLSRSRKRFCAFINAIGSSLPEELVNDLTNLLKEAADSWEINANLIIRLSITKKMDSIDKVDEQLRIIWNCEKTVVDKLYKYINEN</sequence>
<dbReference type="PROSITE" id="PS00639">
    <property type="entry name" value="THIOL_PROTEASE_HIS"/>
    <property type="match status" value="1"/>
</dbReference>
<dbReference type="OrthoDB" id="1737154at2"/>
<dbReference type="SUPFAM" id="SSF54001">
    <property type="entry name" value="Cysteine proteinases"/>
    <property type="match status" value="1"/>
</dbReference>
<reference evidence="2 3" key="1">
    <citation type="submission" date="2020-09" db="EMBL/GenBank/DDBJ databases">
        <title>Characterization and genome sequencing of Ruminiclostridium sp. nov. MA18.</title>
        <authorList>
            <person name="Rettenmaier R."/>
            <person name="Kowollik M.-L."/>
            <person name="Liebl W."/>
            <person name="Zverlov V."/>
        </authorList>
    </citation>
    <scope>NUCLEOTIDE SEQUENCE [LARGE SCALE GENOMIC DNA]</scope>
    <source>
        <strain evidence="2 3">MA18</strain>
    </source>
</reference>
<dbReference type="Pfam" id="PF14399">
    <property type="entry name" value="BtrH_N"/>
    <property type="match status" value="1"/>
</dbReference>
<evidence type="ECO:0000259" key="1">
    <source>
        <dbReference type="Pfam" id="PF14399"/>
    </source>
</evidence>
<dbReference type="InterPro" id="IPR025660">
    <property type="entry name" value="Pept_his_AS"/>
</dbReference>
<keyword evidence="3" id="KW-1185">Reference proteome</keyword>
<dbReference type="Proteomes" id="UP000306409">
    <property type="component" value="Chromosome"/>
</dbReference>
<organism evidence="2 3">
    <name type="scientific">Ruminiclostridium herbifermentans</name>
    <dbReference type="NCBI Taxonomy" id="2488810"/>
    <lineage>
        <taxon>Bacteria</taxon>
        <taxon>Bacillati</taxon>
        <taxon>Bacillota</taxon>
        <taxon>Clostridia</taxon>
        <taxon>Eubacteriales</taxon>
        <taxon>Oscillospiraceae</taxon>
        <taxon>Ruminiclostridium</taxon>
    </lineage>
</organism>
<dbReference type="InterPro" id="IPR038765">
    <property type="entry name" value="Papain-like_cys_pep_sf"/>
</dbReference>
<evidence type="ECO:0000313" key="2">
    <source>
        <dbReference type="EMBL" id="QNU66701.1"/>
    </source>
</evidence>
<dbReference type="AlphaFoldDB" id="A0A4U7JKD1"/>
<dbReference type="KEGG" id="rher:EHE19_017945"/>
<proteinExistence type="predicted"/>
<accession>A0A4U7JKD1</accession>
<evidence type="ECO:0000313" key="3">
    <source>
        <dbReference type="Proteomes" id="UP000306409"/>
    </source>
</evidence>
<protein>
    <submittedName>
        <fullName evidence="2">BtrH N-terminal domain-containing protein</fullName>
    </submittedName>
</protein>
<gene>
    <name evidence="2" type="ORF">EHE19_017945</name>
</gene>
<name>A0A4U7JKD1_9FIRM</name>
<feature type="domain" description="Butirosin biosynthesis protein H N-terminal" evidence="1">
    <location>
        <begin position="83"/>
        <end position="173"/>
    </location>
</feature>
<dbReference type="RefSeq" id="WP_137697466.1">
    <property type="nucleotide sequence ID" value="NZ_CP061336.1"/>
</dbReference>
<dbReference type="EMBL" id="CP061336">
    <property type="protein sequence ID" value="QNU66701.1"/>
    <property type="molecule type" value="Genomic_DNA"/>
</dbReference>